<sequence length="80" mass="9202">MSFYKILGHFISRQTIPSPACRYHLMDAGELLHLFNQSSNVTGYLRYHLTDAGELLHLFNQSSNVTEYLRSLLAPEQQCD</sequence>
<dbReference type="Proteomes" id="UP000762676">
    <property type="component" value="Unassembled WGS sequence"/>
</dbReference>
<keyword evidence="2" id="KW-1185">Reference proteome</keyword>
<reference evidence="1 2" key="1">
    <citation type="journal article" date="2021" name="Elife">
        <title>Chloroplast acquisition without the gene transfer in kleptoplastic sea slugs, Plakobranchus ocellatus.</title>
        <authorList>
            <person name="Maeda T."/>
            <person name="Takahashi S."/>
            <person name="Yoshida T."/>
            <person name="Shimamura S."/>
            <person name="Takaki Y."/>
            <person name="Nagai Y."/>
            <person name="Toyoda A."/>
            <person name="Suzuki Y."/>
            <person name="Arimoto A."/>
            <person name="Ishii H."/>
            <person name="Satoh N."/>
            <person name="Nishiyama T."/>
            <person name="Hasebe M."/>
            <person name="Maruyama T."/>
            <person name="Minagawa J."/>
            <person name="Obokata J."/>
            <person name="Shigenobu S."/>
        </authorList>
    </citation>
    <scope>NUCLEOTIDE SEQUENCE [LARGE SCALE GENOMIC DNA]</scope>
</reference>
<organism evidence="1 2">
    <name type="scientific">Elysia marginata</name>
    <dbReference type="NCBI Taxonomy" id="1093978"/>
    <lineage>
        <taxon>Eukaryota</taxon>
        <taxon>Metazoa</taxon>
        <taxon>Spiralia</taxon>
        <taxon>Lophotrochozoa</taxon>
        <taxon>Mollusca</taxon>
        <taxon>Gastropoda</taxon>
        <taxon>Heterobranchia</taxon>
        <taxon>Euthyneura</taxon>
        <taxon>Panpulmonata</taxon>
        <taxon>Sacoglossa</taxon>
        <taxon>Placobranchoidea</taxon>
        <taxon>Plakobranchidae</taxon>
        <taxon>Elysia</taxon>
    </lineage>
</organism>
<evidence type="ECO:0000313" key="1">
    <source>
        <dbReference type="EMBL" id="GFS17399.1"/>
    </source>
</evidence>
<gene>
    <name evidence="1" type="ORF">ElyMa_006821300</name>
</gene>
<name>A0AAV4J3M4_9GAST</name>
<protein>
    <submittedName>
        <fullName evidence="1">Uncharacterized protein</fullName>
    </submittedName>
</protein>
<comment type="caution">
    <text evidence="1">The sequence shown here is derived from an EMBL/GenBank/DDBJ whole genome shotgun (WGS) entry which is preliminary data.</text>
</comment>
<proteinExistence type="predicted"/>
<dbReference type="AlphaFoldDB" id="A0AAV4J3M4"/>
<accession>A0AAV4J3M4</accession>
<evidence type="ECO:0000313" key="2">
    <source>
        <dbReference type="Proteomes" id="UP000762676"/>
    </source>
</evidence>
<dbReference type="EMBL" id="BMAT01013652">
    <property type="protein sequence ID" value="GFS17399.1"/>
    <property type="molecule type" value="Genomic_DNA"/>
</dbReference>